<protein>
    <recommendedName>
        <fullName evidence="1">Zinc-ribbon domain-containing protein</fullName>
    </recommendedName>
</protein>
<keyword evidence="3" id="KW-1185">Reference proteome</keyword>
<dbReference type="InterPro" id="IPR026870">
    <property type="entry name" value="Zinc_ribbon_dom"/>
</dbReference>
<dbReference type="PATRIC" id="fig|616990.3.peg.1809"/>
<dbReference type="Pfam" id="PF13240">
    <property type="entry name" value="Zn_Ribbon_1"/>
    <property type="match status" value="1"/>
</dbReference>
<dbReference type="EMBL" id="JQCA01000043">
    <property type="protein sequence ID" value="KRO04189.1"/>
    <property type="molecule type" value="Genomic_DNA"/>
</dbReference>
<gene>
    <name evidence="2" type="ORF">IV54_GL001711</name>
</gene>
<dbReference type="OrthoDB" id="2308731at2"/>
<feature type="domain" description="Zinc-ribbon" evidence="1">
    <location>
        <begin position="9"/>
        <end position="30"/>
    </location>
</feature>
<comment type="caution">
    <text evidence="2">The sequence shown here is derived from an EMBL/GenBank/DDBJ whole genome shotgun (WGS) entry which is preliminary data.</text>
</comment>
<dbReference type="STRING" id="616990.IV54_GL001711"/>
<organism evidence="2 3">
    <name type="scientific">Levilactobacillus paucivorans</name>
    <dbReference type="NCBI Taxonomy" id="616990"/>
    <lineage>
        <taxon>Bacteria</taxon>
        <taxon>Bacillati</taxon>
        <taxon>Bacillota</taxon>
        <taxon>Bacilli</taxon>
        <taxon>Lactobacillales</taxon>
        <taxon>Lactobacillaceae</taxon>
        <taxon>Levilactobacillus</taxon>
    </lineage>
</organism>
<proteinExistence type="predicted"/>
<sequence>MKQTYYRICSKCGNPNVGDANFCLKCGTSLSSADEYALIPHAADQTVPLFDLELTPDEVAQTKNFKITAGRDIPAGYRSAGLVFAESAVTPRAGAKAAWEDLMKHVYGLLLAKGYAGVTRVSIQPEPMQPSQLCLYGEALIVDTQH</sequence>
<dbReference type="Proteomes" id="UP000051906">
    <property type="component" value="Unassembled WGS sequence"/>
</dbReference>
<dbReference type="RefSeq" id="WP_057878235.1">
    <property type="nucleotide sequence ID" value="NZ_JQCA01000043.1"/>
</dbReference>
<evidence type="ECO:0000313" key="2">
    <source>
        <dbReference type="EMBL" id="KRO04189.1"/>
    </source>
</evidence>
<evidence type="ECO:0000259" key="1">
    <source>
        <dbReference type="Pfam" id="PF13240"/>
    </source>
</evidence>
<name>A0A0R2LYA5_9LACO</name>
<reference evidence="2 3" key="1">
    <citation type="journal article" date="2015" name="Genome Announc.">
        <title>Expanding the biotechnology potential of lactobacilli through comparative genomics of 213 strains and associated genera.</title>
        <authorList>
            <person name="Sun Z."/>
            <person name="Harris H.M."/>
            <person name="McCann A."/>
            <person name="Guo C."/>
            <person name="Argimon S."/>
            <person name="Zhang W."/>
            <person name="Yang X."/>
            <person name="Jeffery I.B."/>
            <person name="Cooney J.C."/>
            <person name="Kagawa T.F."/>
            <person name="Liu W."/>
            <person name="Song Y."/>
            <person name="Salvetti E."/>
            <person name="Wrobel A."/>
            <person name="Rasinkangas P."/>
            <person name="Parkhill J."/>
            <person name="Rea M.C."/>
            <person name="O'Sullivan O."/>
            <person name="Ritari J."/>
            <person name="Douillard F.P."/>
            <person name="Paul Ross R."/>
            <person name="Yang R."/>
            <person name="Briner A.E."/>
            <person name="Felis G.E."/>
            <person name="de Vos W.M."/>
            <person name="Barrangou R."/>
            <person name="Klaenhammer T.R."/>
            <person name="Caufield P.W."/>
            <person name="Cui Y."/>
            <person name="Zhang H."/>
            <person name="O'Toole P.W."/>
        </authorList>
    </citation>
    <scope>NUCLEOTIDE SEQUENCE [LARGE SCALE GENOMIC DNA]</scope>
    <source>
        <strain evidence="2 3">DSM 22467</strain>
    </source>
</reference>
<accession>A0A0R2LYA5</accession>
<evidence type="ECO:0000313" key="3">
    <source>
        <dbReference type="Proteomes" id="UP000051906"/>
    </source>
</evidence>
<dbReference type="AlphaFoldDB" id="A0A0R2LYA5"/>